<dbReference type="Proteomes" id="UP000315471">
    <property type="component" value="Unassembled WGS sequence"/>
</dbReference>
<reference evidence="1 2" key="1">
    <citation type="submission" date="2019-02" db="EMBL/GenBank/DDBJ databases">
        <title>Deep-cultivation of Planctomycetes and their phenomic and genomic characterization uncovers novel biology.</title>
        <authorList>
            <person name="Wiegand S."/>
            <person name="Jogler M."/>
            <person name="Boedeker C."/>
            <person name="Pinto D."/>
            <person name="Vollmers J."/>
            <person name="Rivas-Marin E."/>
            <person name="Kohn T."/>
            <person name="Peeters S.H."/>
            <person name="Heuer A."/>
            <person name="Rast P."/>
            <person name="Oberbeckmann S."/>
            <person name="Bunk B."/>
            <person name="Jeske O."/>
            <person name="Meyerdierks A."/>
            <person name="Storesund J.E."/>
            <person name="Kallscheuer N."/>
            <person name="Luecker S."/>
            <person name="Lage O.M."/>
            <person name="Pohl T."/>
            <person name="Merkel B.J."/>
            <person name="Hornburger P."/>
            <person name="Mueller R.-W."/>
            <person name="Bruemmer F."/>
            <person name="Labrenz M."/>
            <person name="Spormann A.M."/>
            <person name="Op Den Camp H."/>
            <person name="Overmann J."/>
            <person name="Amann R."/>
            <person name="Jetten M.S.M."/>
            <person name="Mascher T."/>
            <person name="Medema M.H."/>
            <person name="Devos D.P."/>
            <person name="Kaster A.-K."/>
            <person name="Ovreas L."/>
            <person name="Rohde M."/>
            <person name="Galperin M.Y."/>
            <person name="Jogler C."/>
        </authorList>
    </citation>
    <scope>NUCLEOTIDE SEQUENCE [LARGE SCALE GENOMIC DNA]</scope>
    <source>
        <strain evidence="1 2">Q31b</strain>
    </source>
</reference>
<comment type="caution">
    <text evidence="1">The sequence shown here is derived from an EMBL/GenBank/DDBJ whole genome shotgun (WGS) entry which is preliminary data.</text>
</comment>
<accession>A0A5C6DPG2</accession>
<evidence type="ECO:0008006" key="3">
    <source>
        <dbReference type="Google" id="ProtNLM"/>
    </source>
</evidence>
<gene>
    <name evidence="1" type="ORF">Q31b_37680</name>
</gene>
<name>A0A5C6DPG2_9BACT</name>
<evidence type="ECO:0000313" key="2">
    <source>
        <dbReference type="Proteomes" id="UP000315471"/>
    </source>
</evidence>
<dbReference type="AlphaFoldDB" id="A0A5C6DPG2"/>
<sequence>MSPVAELVKESVKAVVSCKSRYDREIVKRSFKPEIHLKTEVWNFLDLMYDDDTWPNTDLATTVDSVWNDAASALDDLVSAHIDLTYAEDDIDLAREIADEAEMHPTVGSMLAAPEIMVELVEDGLLLMAKRDFESLLDYFDSACLSERESLAKIILMHGFEGHDSHAGRSLLAAVQPPPKGWISPTLKSYAVQAFGKLDPPNAGMIEFARRTASNRSNNQSLRSLAIEALMDMGPIAKSAIPTLQRIHNDDPEVGLKPFAWAALKSVRADSREHPCGGTVAEHMRSLYRAENDKR</sequence>
<keyword evidence="2" id="KW-1185">Reference proteome</keyword>
<dbReference type="EMBL" id="SJPY01000006">
    <property type="protein sequence ID" value="TWU38690.1"/>
    <property type="molecule type" value="Genomic_DNA"/>
</dbReference>
<protein>
    <recommendedName>
        <fullName evidence="3">HEAT repeat domain-containing protein</fullName>
    </recommendedName>
</protein>
<proteinExistence type="predicted"/>
<evidence type="ECO:0000313" key="1">
    <source>
        <dbReference type="EMBL" id="TWU38690.1"/>
    </source>
</evidence>
<organism evidence="1 2">
    <name type="scientific">Novipirellula aureliae</name>
    <dbReference type="NCBI Taxonomy" id="2527966"/>
    <lineage>
        <taxon>Bacteria</taxon>
        <taxon>Pseudomonadati</taxon>
        <taxon>Planctomycetota</taxon>
        <taxon>Planctomycetia</taxon>
        <taxon>Pirellulales</taxon>
        <taxon>Pirellulaceae</taxon>
        <taxon>Novipirellula</taxon>
    </lineage>
</organism>